<accession>A0A816PTQ5</accession>
<dbReference type="EMBL" id="CAJOBI010316531">
    <property type="protein sequence ID" value="CAF5177896.1"/>
    <property type="molecule type" value="Genomic_DNA"/>
</dbReference>
<organism evidence="3 6">
    <name type="scientific">Rotaria magnacalcarata</name>
    <dbReference type="NCBI Taxonomy" id="392030"/>
    <lineage>
        <taxon>Eukaryota</taxon>
        <taxon>Metazoa</taxon>
        <taxon>Spiralia</taxon>
        <taxon>Gnathifera</taxon>
        <taxon>Rotifera</taxon>
        <taxon>Eurotatoria</taxon>
        <taxon>Bdelloidea</taxon>
        <taxon>Philodinida</taxon>
        <taxon>Philodinidae</taxon>
        <taxon>Rotaria</taxon>
    </lineage>
</organism>
<evidence type="ECO:0000313" key="4">
    <source>
        <dbReference type="EMBL" id="CAF5065130.1"/>
    </source>
</evidence>
<protein>
    <submittedName>
        <fullName evidence="3">Uncharacterized protein</fullName>
    </submittedName>
</protein>
<dbReference type="Proteomes" id="UP000676336">
    <property type="component" value="Unassembled WGS sequence"/>
</dbReference>
<dbReference type="AlphaFoldDB" id="A0A816PTQ5"/>
<gene>
    <name evidence="4" type="ORF">BYL167_LOCUS59803</name>
    <name evidence="2" type="ORF">CJN711_LOCUS10705</name>
    <name evidence="3" type="ORF">MBJ925_LOCUS13163</name>
    <name evidence="5" type="ORF">SMN809_LOCUS68007</name>
</gene>
<evidence type="ECO:0000313" key="5">
    <source>
        <dbReference type="EMBL" id="CAF5177896.1"/>
    </source>
</evidence>
<feature type="compositionally biased region" description="Polar residues" evidence="1">
    <location>
        <begin position="15"/>
        <end position="27"/>
    </location>
</feature>
<evidence type="ECO:0000313" key="6">
    <source>
        <dbReference type="Proteomes" id="UP000663824"/>
    </source>
</evidence>
<reference evidence="3" key="1">
    <citation type="submission" date="2021-02" db="EMBL/GenBank/DDBJ databases">
        <authorList>
            <person name="Nowell W R."/>
        </authorList>
    </citation>
    <scope>NUCLEOTIDE SEQUENCE</scope>
</reference>
<evidence type="ECO:0000313" key="2">
    <source>
        <dbReference type="EMBL" id="CAF1174824.1"/>
    </source>
</evidence>
<dbReference type="EMBL" id="CAJNRE010005963">
    <property type="protein sequence ID" value="CAF2051729.1"/>
    <property type="molecule type" value="Genomic_DNA"/>
</dbReference>
<evidence type="ECO:0000313" key="3">
    <source>
        <dbReference type="EMBL" id="CAF2051729.1"/>
    </source>
</evidence>
<dbReference type="EMBL" id="CAJNOV010004400">
    <property type="protein sequence ID" value="CAF1174824.1"/>
    <property type="molecule type" value="Genomic_DNA"/>
</dbReference>
<proteinExistence type="predicted"/>
<name>A0A816PTQ5_9BILA</name>
<dbReference type="Proteomes" id="UP000663824">
    <property type="component" value="Unassembled WGS sequence"/>
</dbReference>
<comment type="caution">
    <text evidence="3">The sequence shown here is derived from an EMBL/GenBank/DDBJ whole genome shotgun (WGS) entry which is preliminary data.</text>
</comment>
<sequence length="178" mass="19748">MASASSHGLRKSKRTAQVVQVDQSFYDRQSRKTPMDSSASGVKNGGISRRRSAPGSRYSRGLQTQSKVTTAQRSTSNSGGHIRINDEGDDEDENVDQYIDQLNISSTSTATENMEVSQQHDEDHPIASIDSNNQNRRTIKKNELLNQHFTKLNTGGYYCKLCVGSKNSNKVRLYTSIS</sequence>
<evidence type="ECO:0000256" key="1">
    <source>
        <dbReference type="SAM" id="MobiDB-lite"/>
    </source>
</evidence>
<dbReference type="EMBL" id="CAJOBH010229313">
    <property type="protein sequence ID" value="CAF5065130.1"/>
    <property type="molecule type" value="Genomic_DNA"/>
</dbReference>
<dbReference type="Proteomes" id="UP000663855">
    <property type="component" value="Unassembled WGS sequence"/>
</dbReference>
<feature type="compositionally biased region" description="Polar residues" evidence="1">
    <location>
        <begin position="61"/>
        <end position="79"/>
    </location>
</feature>
<dbReference type="Proteomes" id="UP000681967">
    <property type="component" value="Unassembled WGS sequence"/>
</dbReference>
<feature type="region of interest" description="Disordered" evidence="1">
    <location>
        <begin position="1"/>
        <end position="94"/>
    </location>
</feature>